<dbReference type="Proteomes" id="UP000000768">
    <property type="component" value="Chromosome 8"/>
</dbReference>
<name>A0A1B6PB08_SORBI</name>
<dbReference type="AlphaFoldDB" id="A0A1B6PB08"/>
<accession>A0A1B6PB08</accession>
<dbReference type="Gramene" id="KXG22821">
    <property type="protein sequence ID" value="KXG22821"/>
    <property type="gene ID" value="SORBI_3008G012500"/>
</dbReference>
<gene>
    <name evidence="1" type="ORF">SORBI_3008G012500</name>
</gene>
<evidence type="ECO:0000313" key="2">
    <source>
        <dbReference type="Proteomes" id="UP000000768"/>
    </source>
</evidence>
<protein>
    <submittedName>
        <fullName evidence="1">Uncharacterized protein</fullName>
    </submittedName>
</protein>
<proteinExistence type="predicted"/>
<keyword evidence="2" id="KW-1185">Reference proteome</keyword>
<evidence type="ECO:0000313" key="1">
    <source>
        <dbReference type="EMBL" id="KXG22821.1"/>
    </source>
</evidence>
<dbReference type="InParanoid" id="A0A1B6PB08"/>
<reference evidence="1 2" key="1">
    <citation type="journal article" date="2009" name="Nature">
        <title>The Sorghum bicolor genome and the diversification of grasses.</title>
        <authorList>
            <person name="Paterson A.H."/>
            <person name="Bowers J.E."/>
            <person name="Bruggmann R."/>
            <person name="Dubchak I."/>
            <person name="Grimwood J."/>
            <person name="Gundlach H."/>
            <person name="Haberer G."/>
            <person name="Hellsten U."/>
            <person name="Mitros T."/>
            <person name="Poliakov A."/>
            <person name="Schmutz J."/>
            <person name="Spannagl M."/>
            <person name="Tang H."/>
            <person name="Wang X."/>
            <person name="Wicker T."/>
            <person name="Bharti A.K."/>
            <person name="Chapman J."/>
            <person name="Feltus F.A."/>
            <person name="Gowik U."/>
            <person name="Grigoriev I.V."/>
            <person name="Lyons E."/>
            <person name="Maher C.A."/>
            <person name="Martis M."/>
            <person name="Narechania A."/>
            <person name="Otillar R.P."/>
            <person name="Penning B.W."/>
            <person name="Salamov A.A."/>
            <person name="Wang Y."/>
            <person name="Zhang L."/>
            <person name="Carpita N.C."/>
            <person name="Freeling M."/>
            <person name="Gingle A.R."/>
            <person name="Hash C.T."/>
            <person name="Keller B."/>
            <person name="Klein P."/>
            <person name="Kresovich S."/>
            <person name="McCann M.C."/>
            <person name="Ming R."/>
            <person name="Peterson D.G."/>
            <person name="Mehboob-ur-Rahman"/>
            <person name="Ware D."/>
            <person name="Westhoff P."/>
            <person name="Mayer K.F."/>
            <person name="Messing J."/>
            <person name="Rokhsar D.S."/>
        </authorList>
    </citation>
    <scope>NUCLEOTIDE SEQUENCE [LARGE SCALE GENOMIC DNA]</scope>
    <source>
        <strain evidence="2">cv. BTx623</strain>
    </source>
</reference>
<sequence>MTSKRIRLGPSSLWICLSHRSFLAPPRHGSSCCASSWSIGGQCGQAPTRGQWWQQVKGWPQVRCEMRRQCSRRRTWGHERKRMCHGGG</sequence>
<reference evidence="2" key="2">
    <citation type="journal article" date="2018" name="Plant J.">
        <title>The Sorghum bicolor reference genome: improved assembly, gene annotations, a transcriptome atlas, and signatures of genome organization.</title>
        <authorList>
            <person name="McCormick R.F."/>
            <person name="Truong S.K."/>
            <person name="Sreedasyam A."/>
            <person name="Jenkins J."/>
            <person name="Shu S."/>
            <person name="Sims D."/>
            <person name="Kennedy M."/>
            <person name="Amirebrahimi M."/>
            <person name="Weers B.D."/>
            <person name="McKinley B."/>
            <person name="Mattison A."/>
            <person name="Morishige D.T."/>
            <person name="Grimwood J."/>
            <person name="Schmutz J."/>
            <person name="Mullet J.E."/>
        </authorList>
    </citation>
    <scope>NUCLEOTIDE SEQUENCE [LARGE SCALE GENOMIC DNA]</scope>
    <source>
        <strain evidence="2">cv. BTx623</strain>
    </source>
</reference>
<dbReference type="EMBL" id="CM000767">
    <property type="protein sequence ID" value="KXG22821.1"/>
    <property type="molecule type" value="Genomic_DNA"/>
</dbReference>
<organism evidence="1 2">
    <name type="scientific">Sorghum bicolor</name>
    <name type="common">Sorghum</name>
    <name type="synonym">Sorghum vulgare</name>
    <dbReference type="NCBI Taxonomy" id="4558"/>
    <lineage>
        <taxon>Eukaryota</taxon>
        <taxon>Viridiplantae</taxon>
        <taxon>Streptophyta</taxon>
        <taxon>Embryophyta</taxon>
        <taxon>Tracheophyta</taxon>
        <taxon>Spermatophyta</taxon>
        <taxon>Magnoliopsida</taxon>
        <taxon>Liliopsida</taxon>
        <taxon>Poales</taxon>
        <taxon>Poaceae</taxon>
        <taxon>PACMAD clade</taxon>
        <taxon>Panicoideae</taxon>
        <taxon>Andropogonodae</taxon>
        <taxon>Andropogoneae</taxon>
        <taxon>Sorghinae</taxon>
        <taxon>Sorghum</taxon>
    </lineage>
</organism>